<dbReference type="OrthoDB" id="4062651at2759"/>
<dbReference type="PROSITE" id="PS50011">
    <property type="entry name" value="PROTEIN_KINASE_DOM"/>
    <property type="match status" value="1"/>
</dbReference>
<proteinExistence type="predicted"/>
<comment type="caution">
    <text evidence="2">The sequence shown here is derived from an EMBL/GenBank/DDBJ whole genome shotgun (WGS) entry which is preliminary data.</text>
</comment>
<evidence type="ECO:0000313" key="3">
    <source>
        <dbReference type="Proteomes" id="UP000187209"/>
    </source>
</evidence>
<feature type="domain" description="Protein kinase" evidence="1">
    <location>
        <begin position="1"/>
        <end position="78"/>
    </location>
</feature>
<dbReference type="AlphaFoldDB" id="A0A1R2AKS3"/>
<evidence type="ECO:0000259" key="1">
    <source>
        <dbReference type="PROSITE" id="PS50011"/>
    </source>
</evidence>
<keyword evidence="3" id="KW-1185">Reference proteome</keyword>
<dbReference type="SUPFAM" id="SSF56112">
    <property type="entry name" value="Protein kinase-like (PK-like)"/>
    <property type="match status" value="1"/>
</dbReference>
<reference evidence="2 3" key="1">
    <citation type="submission" date="2016-11" db="EMBL/GenBank/DDBJ databases">
        <title>The macronuclear genome of Stentor coeruleus: a giant cell with tiny introns.</title>
        <authorList>
            <person name="Slabodnick M."/>
            <person name="Ruby J.G."/>
            <person name="Reiff S.B."/>
            <person name="Swart E.C."/>
            <person name="Gosai S."/>
            <person name="Prabakaran S."/>
            <person name="Witkowska E."/>
            <person name="Larue G.E."/>
            <person name="Fisher S."/>
            <person name="Freeman R.M."/>
            <person name="Gunawardena J."/>
            <person name="Chu W."/>
            <person name="Stover N.A."/>
            <person name="Gregory B.D."/>
            <person name="Nowacki M."/>
            <person name="Derisi J."/>
            <person name="Roy S.W."/>
            <person name="Marshall W.F."/>
            <person name="Sood P."/>
        </authorList>
    </citation>
    <scope>NUCLEOTIDE SEQUENCE [LARGE SCALE GENOMIC DNA]</scope>
    <source>
        <strain evidence="2">WM001</strain>
    </source>
</reference>
<protein>
    <recommendedName>
        <fullName evidence="1">Protein kinase domain-containing protein</fullName>
    </recommendedName>
</protein>
<sequence length="85" mass="10086">MEKVDIFTLGMTLLQMSTYENLDLGFNKKENNHKLLSLIENVTYIWAKPLLYRMLQVNPEYRPTFKELLKEIKTIETLSFTISNQ</sequence>
<gene>
    <name evidence="2" type="ORF">SteCoe_39353</name>
</gene>
<dbReference type="GO" id="GO:0005524">
    <property type="term" value="F:ATP binding"/>
    <property type="evidence" value="ECO:0007669"/>
    <property type="project" value="InterPro"/>
</dbReference>
<dbReference type="EMBL" id="MPUH01002472">
    <property type="protein sequence ID" value="OMJ65094.1"/>
    <property type="molecule type" value="Genomic_DNA"/>
</dbReference>
<name>A0A1R2AKS3_9CILI</name>
<dbReference type="Gene3D" id="1.10.510.10">
    <property type="entry name" value="Transferase(Phosphotransferase) domain 1"/>
    <property type="match status" value="1"/>
</dbReference>
<dbReference type="InterPro" id="IPR011009">
    <property type="entry name" value="Kinase-like_dom_sf"/>
</dbReference>
<dbReference type="GO" id="GO:0004672">
    <property type="term" value="F:protein kinase activity"/>
    <property type="evidence" value="ECO:0007669"/>
    <property type="project" value="InterPro"/>
</dbReference>
<evidence type="ECO:0000313" key="2">
    <source>
        <dbReference type="EMBL" id="OMJ65094.1"/>
    </source>
</evidence>
<accession>A0A1R2AKS3</accession>
<dbReference type="InterPro" id="IPR000719">
    <property type="entry name" value="Prot_kinase_dom"/>
</dbReference>
<organism evidence="2 3">
    <name type="scientific">Stentor coeruleus</name>
    <dbReference type="NCBI Taxonomy" id="5963"/>
    <lineage>
        <taxon>Eukaryota</taxon>
        <taxon>Sar</taxon>
        <taxon>Alveolata</taxon>
        <taxon>Ciliophora</taxon>
        <taxon>Postciliodesmatophora</taxon>
        <taxon>Heterotrichea</taxon>
        <taxon>Heterotrichida</taxon>
        <taxon>Stentoridae</taxon>
        <taxon>Stentor</taxon>
    </lineage>
</organism>
<dbReference type="Proteomes" id="UP000187209">
    <property type="component" value="Unassembled WGS sequence"/>
</dbReference>